<keyword evidence="2" id="KW-1185">Reference proteome</keyword>
<dbReference type="SUPFAM" id="SSF46785">
    <property type="entry name" value="Winged helix' DNA-binding domain"/>
    <property type="match status" value="1"/>
</dbReference>
<dbReference type="GO" id="GO:0003700">
    <property type="term" value="F:DNA-binding transcription factor activity"/>
    <property type="evidence" value="ECO:0007669"/>
    <property type="project" value="TreeGrafter"/>
</dbReference>
<comment type="caution">
    <text evidence="1">The sequence shown here is derived from an EMBL/GenBank/DDBJ whole genome shotgun (WGS) entry which is preliminary data.</text>
</comment>
<dbReference type="PANTHER" id="PTHR33221">
    <property type="entry name" value="WINGED HELIX-TURN-HELIX TRANSCRIPTIONAL REGULATOR, RRF2 FAMILY"/>
    <property type="match status" value="1"/>
</dbReference>
<accession>A0A8J3IMB7</accession>
<dbReference type="PROSITE" id="PS51197">
    <property type="entry name" value="HTH_RRF2_2"/>
    <property type="match status" value="1"/>
</dbReference>
<organism evidence="1 2">
    <name type="scientific">Reticulibacter mediterranei</name>
    <dbReference type="NCBI Taxonomy" id="2778369"/>
    <lineage>
        <taxon>Bacteria</taxon>
        <taxon>Bacillati</taxon>
        <taxon>Chloroflexota</taxon>
        <taxon>Ktedonobacteria</taxon>
        <taxon>Ktedonobacterales</taxon>
        <taxon>Reticulibacteraceae</taxon>
        <taxon>Reticulibacter</taxon>
    </lineage>
</organism>
<sequence>MARNSQFAIALHILTLLAQADREALTSEYMAGSVNTNPVFIRRVLGKLARAGLATSHSGVGGGWQLLRSPDCITLLDAYCAVEDDRLLSLHHSLPNAQCPVGRNIQRSLLQYFDEAELAFARTLAQHTVAQLLQEIIQDTSA</sequence>
<evidence type="ECO:0000313" key="2">
    <source>
        <dbReference type="Proteomes" id="UP000597444"/>
    </source>
</evidence>
<dbReference type="PANTHER" id="PTHR33221:SF15">
    <property type="entry name" value="HTH-TYPE TRANSCRIPTIONAL REGULATOR YWGB-RELATED"/>
    <property type="match status" value="1"/>
</dbReference>
<dbReference type="Proteomes" id="UP000597444">
    <property type="component" value="Unassembled WGS sequence"/>
</dbReference>
<dbReference type="Gene3D" id="1.10.10.10">
    <property type="entry name" value="Winged helix-like DNA-binding domain superfamily/Winged helix DNA-binding domain"/>
    <property type="match status" value="1"/>
</dbReference>
<dbReference type="GO" id="GO:0005829">
    <property type="term" value="C:cytosol"/>
    <property type="evidence" value="ECO:0007669"/>
    <property type="project" value="TreeGrafter"/>
</dbReference>
<reference evidence="1" key="1">
    <citation type="submission" date="2020-10" db="EMBL/GenBank/DDBJ databases">
        <title>Taxonomic study of unclassified bacteria belonging to the class Ktedonobacteria.</title>
        <authorList>
            <person name="Yabe S."/>
            <person name="Wang C.M."/>
            <person name="Zheng Y."/>
            <person name="Sakai Y."/>
            <person name="Cavaletti L."/>
            <person name="Monciardini P."/>
            <person name="Donadio S."/>
        </authorList>
    </citation>
    <scope>NUCLEOTIDE SEQUENCE</scope>
    <source>
        <strain evidence="1">ID150040</strain>
    </source>
</reference>
<dbReference type="RefSeq" id="WP_220208966.1">
    <property type="nucleotide sequence ID" value="NZ_BNJK01000002.1"/>
</dbReference>
<name>A0A8J3IMB7_9CHLR</name>
<dbReference type="InterPro" id="IPR000944">
    <property type="entry name" value="Tscrpt_reg_Rrf2"/>
</dbReference>
<dbReference type="EMBL" id="BNJK01000002">
    <property type="protein sequence ID" value="GHO98204.1"/>
    <property type="molecule type" value="Genomic_DNA"/>
</dbReference>
<dbReference type="Pfam" id="PF02082">
    <property type="entry name" value="Rrf2"/>
    <property type="match status" value="1"/>
</dbReference>
<evidence type="ECO:0000313" key="1">
    <source>
        <dbReference type="EMBL" id="GHO98204.1"/>
    </source>
</evidence>
<proteinExistence type="predicted"/>
<dbReference type="InterPro" id="IPR036388">
    <property type="entry name" value="WH-like_DNA-bd_sf"/>
</dbReference>
<protein>
    <submittedName>
        <fullName evidence="1">Rrf2 family transcriptional regulator</fullName>
    </submittedName>
</protein>
<dbReference type="AlphaFoldDB" id="A0A8J3IMB7"/>
<gene>
    <name evidence="1" type="ORF">KSF_082520</name>
</gene>
<dbReference type="InterPro" id="IPR036390">
    <property type="entry name" value="WH_DNA-bd_sf"/>
</dbReference>